<dbReference type="UniPathway" id="UPA00031">
    <property type="reaction ID" value="UER00014"/>
</dbReference>
<evidence type="ECO:0000256" key="9">
    <source>
        <dbReference type="PIRSR" id="PIRSR000099-3"/>
    </source>
</evidence>
<evidence type="ECO:0000256" key="4">
    <source>
        <dbReference type="ARBA" id="ARBA00023002"/>
    </source>
</evidence>
<feature type="binding site" evidence="9">
    <location>
        <position position="286"/>
    </location>
    <ligand>
        <name>substrate</name>
    </ligand>
</feature>
<comment type="caution">
    <text evidence="12">The sequence shown here is derived from an EMBL/GenBank/DDBJ whole genome shotgun (WGS) entry which is preliminary data.</text>
</comment>
<dbReference type="PANTHER" id="PTHR21256:SF2">
    <property type="entry name" value="HISTIDINE BIOSYNTHESIS TRIFUNCTIONAL PROTEIN"/>
    <property type="match status" value="1"/>
</dbReference>
<feature type="binding site" evidence="10">
    <location>
        <position position="386"/>
    </location>
    <ligand>
        <name>Zn(2+)</name>
        <dbReference type="ChEBI" id="CHEBI:29105"/>
    </ligand>
</feature>
<comment type="catalytic activity">
    <reaction evidence="5">
        <text>L-histidinol + 2 NAD(+) + H2O = L-histidine + 2 NADH + 3 H(+)</text>
        <dbReference type="Rhea" id="RHEA:20641"/>
        <dbReference type="ChEBI" id="CHEBI:15377"/>
        <dbReference type="ChEBI" id="CHEBI:15378"/>
        <dbReference type="ChEBI" id="CHEBI:57540"/>
        <dbReference type="ChEBI" id="CHEBI:57595"/>
        <dbReference type="ChEBI" id="CHEBI:57699"/>
        <dbReference type="ChEBI" id="CHEBI:57945"/>
        <dbReference type="EC" id="1.1.1.23"/>
    </reaction>
</comment>
<evidence type="ECO:0000256" key="2">
    <source>
        <dbReference type="ARBA" id="ARBA00022723"/>
    </source>
</evidence>
<dbReference type="FunFam" id="3.40.50.1980:FF:000001">
    <property type="entry name" value="Histidinol dehydrogenase"/>
    <property type="match status" value="1"/>
</dbReference>
<keyword evidence="2 10" id="KW-0479">Metal-binding</keyword>
<reference evidence="12 13" key="1">
    <citation type="submission" date="2012-10" db="EMBL/GenBank/DDBJ databases">
        <authorList>
            <person name="Harkins D.M."/>
            <person name="Durkin A.S."/>
            <person name="Brinkac L.M."/>
            <person name="Haft D.H."/>
            <person name="Selengut J.D."/>
            <person name="Sanka R."/>
            <person name="DePew J."/>
            <person name="Purushe J."/>
            <person name="Whelen A.C."/>
            <person name="Vinetz J.M."/>
            <person name="Sutton G.G."/>
            <person name="Nierman W.C."/>
            <person name="Fouts D.E."/>
        </authorList>
    </citation>
    <scope>NUCLEOTIDE SEQUENCE [LARGE SCALE GENOMIC DNA]</scope>
    <source>
        <strain evidence="12 13">2006001853</strain>
    </source>
</reference>
<dbReference type="PANTHER" id="PTHR21256">
    <property type="entry name" value="HISTIDINOL DEHYDROGENASE HDH"/>
    <property type="match status" value="1"/>
</dbReference>
<dbReference type="EC" id="1.1.1.23" evidence="5"/>
<organism evidence="12 13">
    <name type="scientific">Leptospira weilii str. 2006001853</name>
    <dbReference type="NCBI Taxonomy" id="1001589"/>
    <lineage>
        <taxon>Bacteria</taxon>
        <taxon>Pseudomonadati</taxon>
        <taxon>Spirochaetota</taxon>
        <taxon>Spirochaetia</taxon>
        <taxon>Leptospirales</taxon>
        <taxon>Leptospiraceae</taxon>
        <taxon>Leptospira</taxon>
    </lineage>
</organism>
<comment type="caution">
    <text evidence="5">Lacks conserved residue(s) required for the propagation of feature annotation.</text>
</comment>
<keyword evidence="5" id="KW-0028">Amino-acid biosynthesis</keyword>
<dbReference type="InterPro" id="IPR012131">
    <property type="entry name" value="Hstdl_DH"/>
</dbReference>
<dbReference type="InterPro" id="IPR001692">
    <property type="entry name" value="Histidinol_DH_CS"/>
</dbReference>
<dbReference type="PRINTS" id="PR00083">
    <property type="entry name" value="HOLDHDRGNASE"/>
</dbReference>
<feature type="binding site" evidence="5 8">
    <location>
        <position position="236"/>
    </location>
    <ligand>
        <name>NAD(+)</name>
        <dbReference type="ChEBI" id="CHEBI:57540"/>
    </ligand>
</feature>
<feature type="binding site" evidence="10">
    <location>
        <position position="283"/>
    </location>
    <ligand>
        <name>Zn(2+)</name>
        <dbReference type="ChEBI" id="CHEBI:29105"/>
    </ligand>
</feature>
<name>A0A828Z0R8_9LEPT</name>
<evidence type="ECO:0000256" key="3">
    <source>
        <dbReference type="ARBA" id="ARBA00022833"/>
    </source>
</evidence>
<dbReference type="GO" id="GO:0000105">
    <property type="term" value="P:L-histidine biosynthetic process"/>
    <property type="evidence" value="ECO:0007669"/>
    <property type="project" value="UniProtKB-UniRule"/>
</dbReference>
<dbReference type="HAMAP" id="MF_01024">
    <property type="entry name" value="HisD"/>
    <property type="match status" value="1"/>
</dbReference>
<evidence type="ECO:0000256" key="10">
    <source>
        <dbReference type="PIRSR" id="PIRSR000099-4"/>
    </source>
</evidence>
<evidence type="ECO:0000256" key="5">
    <source>
        <dbReference type="HAMAP-Rule" id="MF_01024"/>
    </source>
</evidence>
<evidence type="ECO:0000313" key="13">
    <source>
        <dbReference type="Proteomes" id="UP000001338"/>
    </source>
</evidence>
<feature type="active site" description="Proton acceptor" evidence="5 7">
    <location>
        <position position="353"/>
    </location>
</feature>
<dbReference type="PIRSF" id="PIRSF000099">
    <property type="entry name" value="Histidinol_dh"/>
    <property type="match status" value="1"/>
</dbReference>
<dbReference type="Proteomes" id="UP000001338">
    <property type="component" value="Unassembled WGS sequence"/>
</dbReference>
<feature type="binding site" evidence="9">
    <location>
        <position position="440"/>
    </location>
    <ligand>
        <name>substrate</name>
    </ligand>
</feature>
<sequence length="454" mass="49511">MDEFSSRAIVFWVNFRCRNSSFENPGFLMAIQILQVDLKNRSVLNPILERAREDLSSTLSLVKPIIEDVKSRGNEALREYTRKFDGVVPGSFVLDLSQLNPKIDLKLERALNKAAENIKAFHQIQIPEDKEIIVHGNRLGIRHTPVESVSVYAPGGKALYPSTILMGVIPAQLAGVKNIQIVTPPQQGFLPDGLIAAAKIAGADRVILAGGAQGIAAVSYGTETIPASEFVIGPGNKFVTAAKVFLSGQGVIGIDSPAGPSEVLVVADDSANPIWVASDLLSQAEHGEDSVAILCTDSLSFAEKVRAEVEKALLERPKRGGIKRKSIEDHGRIFVFSNLEECFAFSNLFAPEHLEIQTRNFREDLKKIRHAGSVFLGNYSPVAMGDYISGTNHILPTAGAARIYSSLGVSTFLKKVTWQEVSKESLEDLYPHVKVLSEFEGLDEEHGTSVKIRI</sequence>
<dbReference type="GO" id="GO:0046872">
    <property type="term" value="F:metal ion binding"/>
    <property type="evidence" value="ECO:0007669"/>
    <property type="project" value="UniProtKB-KW"/>
</dbReference>
<feature type="binding site" evidence="9">
    <location>
        <position position="446"/>
    </location>
    <ligand>
        <name>substrate</name>
    </ligand>
</feature>
<feature type="binding site" evidence="5 8">
    <location>
        <position position="152"/>
    </location>
    <ligand>
        <name>NAD(+)</name>
        <dbReference type="ChEBI" id="CHEBI:57540"/>
    </ligand>
</feature>
<dbReference type="Pfam" id="PF00815">
    <property type="entry name" value="Histidinol_dh"/>
    <property type="match status" value="1"/>
</dbReference>
<evidence type="ECO:0000313" key="12">
    <source>
        <dbReference type="EMBL" id="EKR64520.1"/>
    </source>
</evidence>
<dbReference type="PROSITE" id="PS00611">
    <property type="entry name" value="HISOL_DEHYDROGENASE"/>
    <property type="match status" value="1"/>
</dbReference>
<keyword evidence="3 10" id="KW-0862">Zinc</keyword>
<protein>
    <recommendedName>
        <fullName evidence="5">Histidinol dehydrogenase</fullName>
        <shortName evidence="5">HDH</shortName>
        <ecNumber evidence="5">1.1.1.23</ecNumber>
    </recommendedName>
</protein>
<feature type="active site" description="Proton acceptor" evidence="5 7">
    <location>
        <position position="352"/>
    </location>
</feature>
<evidence type="ECO:0000256" key="8">
    <source>
        <dbReference type="PIRSR" id="PIRSR000099-2"/>
    </source>
</evidence>
<dbReference type="NCBIfam" id="TIGR00069">
    <property type="entry name" value="hisD"/>
    <property type="match status" value="1"/>
</dbReference>
<feature type="binding site" evidence="9">
    <location>
        <position position="386"/>
    </location>
    <ligand>
        <name>substrate</name>
    </ligand>
</feature>
<dbReference type="EMBL" id="AFLV02000039">
    <property type="protein sequence ID" value="EKR64520.1"/>
    <property type="molecule type" value="Genomic_DNA"/>
</dbReference>
<feature type="binding site" evidence="5 8">
    <location>
        <position position="213"/>
    </location>
    <ligand>
        <name>NAD(+)</name>
        <dbReference type="ChEBI" id="CHEBI:57540"/>
    </ligand>
</feature>
<comment type="pathway">
    <text evidence="5">Amino-acid biosynthesis; L-histidine biosynthesis; L-histidine from 5-phospho-alpha-D-ribose 1-diphosphate: step 9/9.</text>
</comment>
<keyword evidence="5 8" id="KW-0520">NAD</keyword>
<evidence type="ECO:0000256" key="7">
    <source>
        <dbReference type="PIRSR" id="PIRSR000099-1"/>
    </source>
</evidence>
<dbReference type="SUPFAM" id="SSF53720">
    <property type="entry name" value="ALDH-like"/>
    <property type="match status" value="1"/>
</dbReference>
<comment type="cofactor">
    <cofactor evidence="10">
        <name>Zn(2+)</name>
        <dbReference type="ChEBI" id="CHEBI:29105"/>
    </cofactor>
    <text evidence="10">Binds 1 zinc ion per subunit.</text>
</comment>
<feature type="binding site" evidence="9">
    <location>
        <position position="353"/>
    </location>
    <ligand>
        <name>substrate</name>
    </ligand>
</feature>
<dbReference type="GO" id="GO:0004399">
    <property type="term" value="F:histidinol dehydrogenase activity"/>
    <property type="evidence" value="ECO:0007669"/>
    <property type="project" value="UniProtKB-UniRule"/>
</dbReference>
<dbReference type="GO" id="GO:0005829">
    <property type="term" value="C:cytosol"/>
    <property type="evidence" value="ECO:0007669"/>
    <property type="project" value="TreeGrafter"/>
</dbReference>
<accession>A0A828Z0R8</accession>
<dbReference type="AlphaFoldDB" id="A0A828Z0R8"/>
<dbReference type="CDD" id="cd06572">
    <property type="entry name" value="Histidinol_dh"/>
    <property type="match status" value="1"/>
</dbReference>
<feature type="binding site" evidence="10">
    <location>
        <position position="446"/>
    </location>
    <ligand>
        <name>Zn(2+)</name>
        <dbReference type="ChEBI" id="CHEBI:29105"/>
    </ligand>
</feature>
<dbReference type="InterPro" id="IPR022695">
    <property type="entry name" value="Histidinol_DH_monofunct"/>
</dbReference>
<feature type="binding site" evidence="9">
    <location>
        <position position="261"/>
    </location>
    <ligand>
        <name>substrate</name>
    </ligand>
</feature>
<comment type="similarity">
    <text evidence="1 5 6 11">Belongs to the histidinol dehydrogenase family.</text>
</comment>
<evidence type="ECO:0000256" key="11">
    <source>
        <dbReference type="RuleBase" id="RU004175"/>
    </source>
</evidence>
<feature type="binding site" evidence="10">
    <location>
        <position position="286"/>
    </location>
    <ligand>
        <name>Zn(2+)</name>
        <dbReference type="ChEBI" id="CHEBI:29105"/>
    </ligand>
</feature>
<keyword evidence="4 5" id="KW-0560">Oxidoreductase</keyword>
<dbReference type="InterPro" id="IPR016161">
    <property type="entry name" value="Ald_DH/histidinol_DH"/>
</dbReference>
<feature type="binding site" evidence="9">
    <location>
        <position position="283"/>
    </location>
    <ligand>
        <name>substrate</name>
    </ligand>
</feature>
<comment type="function">
    <text evidence="5">Catalyzes the sequential NAD-dependent oxidations of L-histidinol to L-histidinaldehyde and then to L-histidine.</text>
</comment>
<dbReference type="Gene3D" id="3.40.50.1980">
    <property type="entry name" value="Nitrogenase molybdenum iron protein domain"/>
    <property type="match status" value="2"/>
</dbReference>
<evidence type="ECO:0000256" key="6">
    <source>
        <dbReference type="PIRNR" id="PIRNR000099"/>
    </source>
</evidence>
<proteinExistence type="inferred from homology"/>
<keyword evidence="5" id="KW-0368">Histidine biosynthesis</keyword>
<dbReference type="Gene3D" id="1.20.5.1300">
    <property type="match status" value="1"/>
</dbReference>
<gene>
    <name evidence="5 12" type="primary">hisD</name>
    <name evidence="12" type="ORF">LEP1GSC036_2728</name>
</gene>
<dbReference type="GO" id="GO:0051287">
    <property type="term" value="F:NAD binding"/>
    <property type="evidence" value="ECO:0007669"/>
    <property type="project" value="InterPro"/>
</dbReference>
<evidence type="ECO:0000256" key="1">
    <source>
        <dbReference type="ARBA" id="ARBA00010178"/>
    </source>
</evidence>